<dbReference type="Pfam" id="PF03129">
    <property type="entry name" value="HGTP_anticodon"/>
    <property type="match status" value="1"/>
</dbReference>
<dbReference type="SUPFAM" id="SSF52954">
    <property type="entry name" value="Class II aaRS ABD-related"/>
    <property type="match status" value="1"/>
</dbReference>
<dbReference type="GO" id="GO:0005524">
    <property type="term" value="F:ATP binding"/>
    <property type="evidence" value="ECO:0007669"/>
    <property type="project" value="UniProtKB-UniRule"/>
</dbReference>
<protein>
    <recommendedName>
        <fullName evidence="8">Proline--tRNA ligase</fullName>
        <ecNumber evidence="8">6.1.1.15</ecNumber>
    </recommendedName>
    <alternativeName>
        <fullName evidence="8">Prolyl-tRNA synthetase</fullName>
        <shortName evidence="8">ProRS</shortName>
    </alternativeName>
</protein>
<keyword evidence="6 8" id="KW-0030">Aminoacyl-tRNA synthetase</keyword>
<dbReference type="GO" id="GO:0004827">
    <property type="term" value="F:proline-tRNA ligase activity"/>
    <property type="evidence" value="ECO:0007669"/>
    <property type="project" value="UniProtKB-UniRule"/>
</dbReference>
<keyword evidence="11" id="KW-1185">Reference proteome</keyword>
<dbReference type="RefSeq" id="WP_046087414.1">
    <property type="nucleotide sequence ID" value="NZ_LAKD02000102.1"/>
</dbReference>
<dbReference type="InterPro" id="IPR016061">
    <property type="entry name" value="Pro-tRNA_ligase_II_C"/>
</dbReference>
<dbReference type="CDD" id="cd00778">
    <property type="entry name" value="ProRS_core_arch_euk"/>
    <property type="match status" value="1"/>
</dbReference>
<dbReference type="InterPro" id="IPR033721">
    <property type="entry name" value="ProRS_core_arch_euk"/>
</dbReference>
<organism evidence="10 11">
    <name type="scientific">Streptomyces antioxidans</name>
    <dbReference type="NCBI Taxonomy" id="1507734"/>
    <lineage>
        <taxon>Bacteria</taxon>
        <taxon>Bacillati</taxon>
        <taxon>Actinomycetota</taxon>
        <taxon>Actinomycetes</taxon>
        <taxon>Kitasatosporales</taxon>
        <taxon>Streptomycetaceae</taxon>
        <taxon>Streptomyces</taxon>
    </lineage>
</organism>
<evidence type="ECO:0000259" key="9">
    <source>
        <dbReference type="PROSITE" id="PS50862"/>
    </source>
</evidence>
<evidence type="ECO:0000256" key="4">
    <source>
        <dbReference type="ARBA" id="ARBA00022840"/>
    </source>
</evidence>
<comment type="subunit">
    <text evidence="8">Homodimer.</text>
</comment>
<evidence type="ECO:0000256" key="7">
    <source>
        <dbReference type="ARBA" id="ARBA00047671"/>
    </source>
</evidence>
<dbReference type="FunFam" id="3.30.930.10:FF:000037">
    <property type="entry name" value="Proline--tRNA ligase"/>
    <property type="match status" value="1"/>
</dbReference>
<comment type="caution">
    <text evidence="10">The sequence shown here is derived from an EMBL/GenBank/DDBJ whole genome shotgun (WGS) entry which is preliminary data.</text>
</comment>
<evidence type="ECO:0000256" key="5">
    <source>
        <dbReference type="ARBA" id="ARBA00022917"/>
    </source>
</evidence>
<dbReference type="GO" id="GO:0005737">
    <property type="term" value="C:cytoplasm"/>
    <property type="evidence" value="ECO:0007669"/>
    <property type="project" value="UniProtKB-SubCell"/>
</dbReference>
<keyword evidence="1 8" id="KW-0963">Cytoplasm</keyword>
<dbReference type="GO" id="GO:0017101">
    <property type="term" value="C:aminoacyl-tRNA synthetase multienzyme complex"/>
    <property type="evidence" value="ECO:0007669"/>
    <property type="project" value="TreeGrafter"/>
</dbReference>
<dbReference type="NCBIfam" id="TIGR00408">
    <property type="entry name" value="proS_fam_I"/>
    <property type="match status" value="1"/>
</dbReference>
<evidence type="ECO:0000256" key="2">
    <source>
        <dbReference type="ARBA" id="ARBA00022598"/>
    </source>
</evidence>
<dbReference type="Proteomes" id="UP000033615">
    <property type="component" value="Unassembled WGS sequence"/>
</dbReference>
<feature type="domain" description="Aminoacyl-transfer RNA synthetases class-II family profile" evidence="9">
    <location>
        <begin position="34"/>
        <end position="283"/>
    </location>
</feature>
<evidence type="ECO:0000313" key="11">
    <source>
        <dbReference type="Proteomes" id="UP000033615"/>
    </source>
</evidence>
<evidence type="ECO:0000313" key="10">
    <source>
        <dbReference type="EMBL" id="OPF72681.1"/>
    </source>
</evidence>
<dbReference type="InterPro" id="IPR004499">
    <property type="entry name" value="Pro-tRNA-ligase_IIa_arc-type"/>
</dbReference>
<gene>
    <name evidence="8" type="primary">proS</name>
    <name evidence="10" type="ORF">VT50_0230870</name>
</gene>
<accession>A0A1V4CX32</accession>
<dbReference type="SMART" id="SM00946">
    <property type="entry name" value="ProRS-C_1"/>
    <property type="match status" value="1"/>
</dbReference>
<dbReference type="InterPro" id="IPR002314">
    <property type="entry name" value="aa-tRNA-synt_IIb"/>
</dbReference>
<reference evidence="10" key="1">
    <citation type="submission" date="2016-12" db="EMBL/GenBank/DDBJ databases">
        <title>Genome sequence of Streptomyces antioxidans MUSC 164.</title>
        <authorList>
            <person name="Lee L.-H."/>
            <person name="Ser H.-L."/>
        </authorList>
    </citation>
    <scope>NUCLEOTIDE SEQUENCE [LARGE SCALE GENOMIC DNA]</scope>
    <source>
        <strain evidence="10">MUSC 164</strain>
    </source>
</reference>
<dbReference type="PANTHER" id="PTHR43382">
    <property type="entry name" value="PROLYL-TRNA SYNTHETASE"/>
    <property type="match status" value="1"/>
</dbReference>
<comment type="similarity">
    <text evidence="8">Belongs to the class-II aminoacyl-tRNA synthetase family. ProS type 3 subfamily.</text>
</comment>
<dbReference type="InterPro" id="IPR002316">
    <property type="entry name" value="Pro-tRNA-ligase_IIa"/>
</dbReference>
<proteinExistence type="inferred from homology"/>
<dbReference type="AlphaFoldDB" id="A0A1V4CX32"/>
<dbReference type="OrthoDB" id="9809052at2"/>
<evidence type="ECO:0000256" key="3">
    <source>
        <dbReference type="ARBA" id="ARBA00022741"/>
    </source>
</evidence>
<dbReference type="GO" id="GO:0006433">
    <property type="term" value="P:prolyl-tRNA aminoacylation"/>
    <property type="evidence" value="ECO:0007669"/>
    <property type="project" value="UniProtKB-UniRule"/>
</dbReference>
<dbReference type="Gene3D" id="3.30.930.10">
    <property type="entry name" value="Bira Bifunctional Protein, Domain 2"/>
    <property type="match status" value="1"/>
</dbReference>
<comment type="function">
    <text evidence="8">Catalyzes the attachment of proline to tRNA(Pro) in a two-step reaction: proline is first activated by ATP to form Pro-AMP and then transferred to the acceptor end of tRNA(Pro).</text>
</comment>
<dbReference type="Gene3D" id="3.40.50.800">
    <property type="entry name" value="Anticodon-binding domain"/>
    <property type="match status" value="1"/>
</dbReference>
<dbReference type="Pfam" id="PF00587">
    <property type="entry name" value="tRNA-synt_2b"/>
    <property type="match status" value="1"/>
</dbReference>
<dbReference type="InterPro" id="IPR004154">
    <property type="entry name" value="Anticodon-bd"/>
</dbReference>
<evidence type="ECO:0000256" key="6">
    <source>
        <dbReference type="ARBA" id="ARBA00023146"/>
    </source>
</evidence>
<evidence type="ECO:0000256" key="8">
    <source>
        <dbReference type="HAMAP-Rule" id="MF_01571"/>
    </source>
</evidence>
<dbReference type="SUPFAM" id="SSF55681">
    <property type="entry name" value="Class II aaRS and biotin synthetases"/>
    <property type="match status" value="1"/>
</dbReference>
<dbReference type="PANTHER" id="PTHR43382:SF3">
    <property type="entry name" value="PROLINE--TRNA LIGASE, CHLOROPLASTIC_MITOCHONDRIAL"/>
    <property type="match status" value="1"/>
</dbReference>
<dbReference type="HAMAP" id="MF_01571">
    <property type="entry name" value="Pro_tRNA_synth_type3"/>
    <property type="match status" value="1"/>
</dbReference>
<sequence length="471" mass="52309">MAKAPVLTPRAEDFPRWYQDVINKAELADNGPVRGTMVIRPYGYGLWERMQQDMDARIKAVGVQNAYFPLFIPQSYLAKEADHVEGFAPELAVVTHGGGKELEEPVVVRPTSETIVNEYFSKWVQSYRDLPLLINQWANVVRWELRPRLFLRTTEFLWQEGHTAHASYEDARAFAARIHREVYARFMEDVLAMDVVLGRKTARERFAGALNTLTLEGMMGDGKALQLGTSHELGQNFARAFHTSYLSKDGEQELVWQTSWGSTTRMVGALVMMHGDDNGLRIPPRLAPVQVVVLGIKGDDAVLAKVREIGDLLTAAGVRVHVDDRTDTPFGRRAVDWELKGVPVRVEIGPRDLEGGTAMVARRIPGGKEPVRAELLPELLPKVLEEDQALLLRQARERRKARTTDVTTLEEAAEAAAAGGWARIRWADLGPEGEAALAERSVSVRCLVTEDGAVPDADDAPGNVAFVARAY</sequence>
<keyword evidence="4 8" id="KW-0067">ATP-binding</keyword>
<comment type="subcellular location">
    <subcellularLocation>
        <location evidence="8">Cytoplasm</location>
    </subcellularLocation>
</comment>
<keyword evidence="3 8" id="KW-0547">Nucleotide-binding</keyword>
<evidence type="ECO:0000256" key="1">
    <source>
        <dbReference type="ARBA" id="ARBA00022490"/>
    </source>
</evidence>
<comment type="domain">
    <text evidence="8">Consists of three domains: the N-terminal catalytic domain, the anticodon-binding domain and the C-terminal extension.</text>
</comment>
<dbReference type="InterPro" id="IPR036621">
    <property type="entry name" value="Anticodon-bd_dom_sf"/>
</dbReference>
<keyword evidence="5 8" id="KW-0648">Protein biosynthesis</keyword>
<dbReference type="PROSITE" id="PS50862">
    <property type="entry name" value="AA_TRNA_LIGASE_II"/>
    <property type="match status" value="1"/>
</dbReference>
<name>A0A1V4CX32_9ACTN</name>
<dbReference type="InterPro" id="IPR006195">
    <property type="entry name" value="aa-tRNA-synth_II"/>
</dbReference>
<comment type="catalytic activity">
    <reaction evidence="7 8">
        <text>tRNA(Pro) + L-proline + ATP = L-prolyl-tRNA(Pro) + AMP + diphosphate</text>
        <dbReference type="Rhea" id="RHEA:14305"/>
        <dbReference type="Rhea" id="RHEA-COMP:9700"/>
        <dbReference type="Rhea" id="RHEA-COMP:9702"/>
        <dbReference type="ChEBI" id="CHEBI:30616"/>
        <dbReference type="ChEBI" id="CHEBI:33019"/>
        <dbReference type="ChEBI" id="CHEBI:60039"/>
        <dbReference type="ChEBI" id="CHEBI:78442"/>
        <dbReference type="ChEBI" id="CHEBI:78532"/>
        <dbReference type="ChEBI" id="CHEBI:456215"/>
        <dbReference type="EC" id="6.1.1.15"/>
    </reaction>
</comment>
<keyword evidence="2 8" id="KW-0436">Ligase</keyword>
<dbReference type="EC" id="6.1.1.15" evidence="8"/>
<dbReference type="EMBL" id="LAKD02000102">
    <property type="protein sequence ID" value="OPF72681.1"/>
    <property type="molecule type" value="Genomic_DNA"/>
</dbReference>
<dbReference type="PRINTS" id="PR01046">
    <property type="entry name" value="TRNASYNTHPRO"/>
</dbReference>
<dbReference type="InterPro" id="IPR045864">
    <property type="entry name" value="aa-tRNA-synth_II/BPL/LPL"/>
</dbReference>